<evidence type="ECO:0000313" key="2">
    <source>
        <dbReference type="Proteomes" id="UP000011761"/>
    </source>
</evidence>
<evidence type="ECO:0000313" key="1">
    <source>
        <dbReference type="EMBL" id="EMC99151.1"/>
    </source>
</evidence>
<dbReference type="HOGENOM" id="CLU_2903851_0_0_1"/>
<proteinExistence type="predicted"/>
<dbReference type="RefSeq" id="XP_007673579.1">
    <property type="nucleotide sequence ID" value="XM_007675389.1"/>
</dbReference>
<dbReference type="KEGG" id="bcom:BAUCODRAFT_31467"/>
<reference evidence="1 2" key="1">
    <citation type="journal article" date="2012" name="PLoS Pathog.">
        <title>Diverse lifestyles and strategies of plant pathogenesis encoded in the genomes of eighteen Dothideomycetes fungi.</title>
        <authorList>
            <person name="Ohm R.A."/>
            <person name="Feau N."/>
            <person name="Henrissat B."/>
            <person name="Schoch C.L."/>
            <person name="Horwitz B.A."/>
            <person name="Barry K.W."/>
            <person name="Condon B.J."/>
            <person name="Copeland A.C."/>
            <person name="Dhillon B."/>
            <person name="Glaser F."/>
            <person name="Hesse C.N."/>
            <person name="Kosti I."/>
            <person name="LaButti K."/>
            <person name="Lindquist E.A."/>
            <person name="Lucas S."/>
            <person name="Salamov A.A."/>
            <person name="Bradshaw R.E."/>
            <person name="Ciuffetti L."/>
            <person name="Hamelin R.C."/>
            <person name="Kema G.H.J."/>
            <person name="Lawrence C."/>
            <person name="Scott J.A."/>
            <person name="Spatafora J.W."/>
            <person name="Turgeon B.G."/>
            <person name="de Wit P.J.G.M."/>
            <person name="Zhong S."/>
            <person name="Goodwin S.B."/>
            <person name="Grigoriev I.V."/>
        </authorList>
    </citation>
    <scope>NUCLEOTIDE SEQUENCE [LARGE SCALE GENOMIC DNA]</scope>
    <source>
        <strain evidence="1 2">UAMH 10762</strain>
    </source>
</reference>
<protein>
    <submittedName>
        <fullName evidence="1">Uncharacterized protein</fullName>
    </submittedName>
</protein>
<sequence>MLENHVAHNAAAASLLGWEGVSLAQAGRLAQSHWKRRPRFSELESDMHSKNLLADSTRALVG</sequence>
<dbReference type="Proteomes" id="UP000011761">
    <property type="component" value="Unassembled WGS sequence"/>
</dbReference>
<accession>M2MQR3</accession>
<gene>
    <name evidence="1" type="ORF">BAUCODRAFT_31467</name>
</gene>
<dbReference type="GeneID" id="19111486"/>
<name>M2MQR3_BAUPA</name>
<organism evidence="1 2">
    <name type="scientific">Baudoinia panamericana (strain UAMH 10762)</name>
    <name type="common">Angels' share fungus</name>
    <name type="synonym">Baudoinia compniacensis (strain UAMH 10762)</name>
    <dbReference type="NCBI Taxonomy" id="717646"/>
    <lineage>
        <taxon>Eukaryota</taxon>
        <taxon>Fungi</taxon>
        <taxon>Dikarya</taxon>
        <taxon>Ascomycota</taxon>
        <taxon>Pezizomycotina</taxon>
        <taxon>Dothideomycetes</taxon>
        <taxon>Dothideomycetidae</taxon>
        <taxon>Mycosphaerellales</taxon>
        <taxon>Teratosphaeriaceae</taxon>
        <taxon>Baudoinia</taxon>
    </lineage>
</organism>
<dbReference type="EMBL" id="KB445552">
    <property type="protein sequence ID" value="EMC99151.1"/>
    <property type="molecule type" value="Genomic_DNA"/>
</dbReference>
<dbReference type="AlphaFoldDB" id="M2MQR3"/>
<keyword evidence="2" id="KW-1185">Reference proteome</keyword>